<dbReference type="InterPro" id="IPR003501">
    <property type="entry name" value="PTS_EIIB_2/3"/>
</dbReference>
<keyword evidence="1 4" id="KW-0808">Transferase</keyword>
<proteinExistence type="predicted"/>
<dbReference type="CDD" id="cd05563">
    <property type="entry name" value="PTS_IIB_ascorbate"/>
    <property type="match status" value="1"/>
</dbReference>
<dbReference type="SUPFAM" id="SSF52794">
    <property type="entry name" value="PTS system IIB component-like"/>
    <property type="match status" value="1"/>
</dbReference>
<dbReference type="InterPro" id="IPR036095">
    <property type="entry name" value="PTS_EIIB-like_sf"/>
</dbReference>
<evidence type="ECO:0000259" key="3">
    <source>
        <dbReference type="PROSITE" id="PS51099"/>
    </source>
</evidence>
<dbReference type="Proteomes" id="UP000043763">
    <property type="component" value="Unassembled WGS sequence"/>
</dbReference>
<gene>
    <name evidence="4" type="ORF">BRSU_1059</name>
</gene>
<keyword evidence="2" id="KW-0598">Phosphotransferase system</keyword>
<accession>A0A0G4K676</accession>
<sequence>MLKVLVVCANGTGTSLMMKEKAQMALIKLGIENLSIDHCDMNHCKTGDYDLIFCPTNFIDDFKHTEKKGTKLIGIKNILSEEEFKQKLESSGYLDELKHK</sequence>
<keyword evidence="5" id="KW-1185">Reference proteome</keyword>
<dbReference type="Gene3D" id="3.40.50.2300">
    <property type="match status" value="1"/>
</dbReference>
<evidence type="ECO:0000256" key="2">
    <source>
        <dbReference type="ARBA" id="ARBA00022683"/>
    </source>
</evidence>
<dbReference type="InterPro" id="IPR013011">
    <property type="entry name" value="PTS_EIIB_2"/>
</dbReference>
<evidence type="ECO:0000313" key="4">
    <source>
        <dbReference type="EMBL" id="CRF32844.1"/>
    </source>
</evidence>
<dbReference type="PROSITE" id="PS51099">
    <property type="entry name" value="PTS_EIIB_TYPE_2"/>
    <property type="match status" value="1"/>
</dbReference>
<dbReference type="OrthoDB" id="6603449at2"/>
<feature type="domain" description="PTS EIIB type-2" evidence="3">
    <location>
        <begin position="2"/>
        <end position="96"/>
    </location>
</feature>
<dbReference type="AlphaFoldDB" id="A0A0G4K676"/>
<dbReference type="EMBL" id="CVLB01000001">
    <property type="protein sequence ID" value="CRF32844.1"/>
    <property type="molecule type" value="Genomic_DNA"/>
</dbReference>
<dbReference type="GO" id="GO:0008982">
    <property type="term" value="F:protein-N(PI)-phosphohistidine-sugar phosphotransferase activity"/>
    <property type="evidence" value="ECO:0007669"/>
    <property type="project" value="InterPro"/>
</dbReference>
<name>A0A0G4K676_9SPIR</name>
<evidence type="ECO:0000313" key="5">
    <source>
        <dbReference type="Proteomes" id="UP000043763"/>
    </source>
</evidence>
<dbReference type="GO" id="GO:0009401">
    <property type="term" value="P:phosphoenolpyruvate-dependent sugar phosphotransferase system"/>
    <property type="evidence" value="ECO:0007669"/>
    <property type="project" value="UniProtKB-KW"/>
</dbReference>
<reference evidence="5" key="1">
    <citation type="submission" date="2015-04" db="EMBL/GenBank/DDBJ databases">
        <authorList>
            <person name="Mushtaq Mamoona"/>
        </authorList>
    </citation>
    <scope>NUCLEOTIDE SEQUENCE [LARGE SCALE GENOMIC DNA]</scope>
    <source>
        <strain evidence="5">AN4859/03</strain>
    </source>
</reference>
<dbReference type="Pfam" id="PF02302">
    <property type="entry name" value="PTS_IIB"/>
    <property type="match status" value="1"/>
</dbReference>
<organism evidence="4 5">
    <name type="scientific">Brachyspira suanatina</name>
    <dbReference type="NCBI Taxonomy" id="381802"/>
    <lineage>
        <taxon>Bacteria</taxon>
        <taxon>Pseudomonadati</taxon>
        <taxon>Spirochaetota</taxon>
        <taxon>Spirochaetia</taxon>
        <taxon>Brachyspirales</taxon>
        <taxon>Brachyspiraceae</taxon>
        <taxon>Brachyspira</taxon>
    </lineage>
</organism>
<dbReference type="RefSeq" id="WP_048594228.1">
    <property type="nucleotide sequence ID" value="NZ_CVLB01000001.1"/>
</dbReference>
<evidence type="ECO:0000256" key="1">
    <source>
        <dbReference type="ARBA" id="ARBA00022679"/>
    </source>
</evidence>
<protein>
    <submittedName>
        <fullName evidence="4">Phosphotransferase enzyme II, B component SgaB</fullName>
    </submittedName>
</protein>